<keyword evidence="7" id="KW-0998">Cell outer membrane</keyword>
<dbReference type="Gene3D" id="1.20.1600.10">
    <property type="entry name" value="Outer membrane efflux proteins (OEP)"/>
    <property type="match status" value="1"/>
</dbReference>
<evidence type="ECO:0000313" key="9">
    <source>
        <dbReference type="EMBL" id="HDI82437.1"/>
    </source>
</evidence>
<protein>
    <submittedName>
        <fullName evidence="9">TolC family protein</fullName>
    </submittedName>
</protein>
<keyword evidence="5" id="KW-0812">Transmembrane</keyword>
<keyword evidence="3" id="KW-0813">Transport</keyword>
<dbReference type="EMBL" id="DQWE01000062">
    <property type="protein sequence ID" value="HDI82437.1"/>
    <property type="molecule type" value="Genomic_DNA"/>
</dbReference>
<accession>A0A7C0VA35</accession>
<dbReference type="GO" id="GO:0009279">
    <property type="term" value="C:cell outer membrane"/>
    <property type="evidence" value="ECO:0007669"/>
    <property type="project" value="UniProtKB-SubCell"/>
</dbReference>
<dbReference type="SUPFAM" id="SSF56954">
    <property type="entry name" value="Outer membrane efflux proteins (OEP)"/>
    <property type="match status" value="1"/>
</dbReference>
<organism evidence="9">
    <name type="scientific">candidate division WOR-3 bacterium</name>
    <dbReference type="NCBI Taxonomy" id="2052148"/>
    <lineage>
        <taxon>Bacteria</taxon>
        <taxon>Bacteria division WOR-3</taxon>
    </lineage>
</organism>
<dbReference type="AlphaFoldDB" id="A0A7C0VA35"/>
<proteinExistence type="inferred from homology"/>
<dbReference type="PANTHER" id="PTHR30026:SF20">
    <property type="entry name" value="OUTER MEMBRANE PROTEIN TOLC"/>
    <property type="match status" value="1"/>
</dbReference>
<evidence type="ECO:0000256" key="8">
    <source>
        <dbReference type="SAM" id="Coils"/>
    </source>
</evidence>
<evidence type="ECO:0000256" key="2">
    <source>
        <dbReference type="ARBA" id="ARBA00007613"/>
    </source>
</evidence>
<keyword evidence="6" id="KW-0472">Membrane</keyword>
<evidence type="ECO:0000256" key="1">
    <source>
        <dbReference type="ARBA" id="ARBA00004442"/>
    </source>
</evidence>
<comment type="caution">
    <text evidence="9">The sequence shown here is derived from an EMBL/GenBank/DDBJ whole genome shotgun (WGS) entry which is preliminary data.</text>
</comment>
<comment type="subcellular location">
    <subcellularLocation>
        <location evidence="1">Cell outer membrane</location>
    </subcellularLocation>
</comment>
<evidence type="ECO:0000256" key="3">
    <source>
        <dbReference type="ARBA" id="ARBA00022448"/>
    </source>
</evidence>
<dbReference type="GO" id="GO:0015288">
    <property type="term" value="F:porin activity"/>
    <property type="evidence" value="ECO:0007669"/>
    <property type="project" value="TreeGrafter"/>
</dbReference>
<dbReference type="Pfam" id="PF02321">
    <property type="entry name" value="OEP"/>
    <property type="match status" value="1"/>
</dbReference>
<sequence>MGLILFSFLLTLDDALTRLKEQSYDASLYLIQMKIQQKTYSMGYSNLLPSMSSSGSKTTSYPGGYDTYSIRFNFDQNLSIDNWLNGVNTHFKNSETYYTYLDNLSNLMLTAVNDYMDAYVTKRLLDVRKKALKRTGYYKEKIDEMLKLGSASRADLLKAEVSWYQAQIDLERARKAYREALLTLKYLLKIDTSDSLELTAPIPGTKVLPLDTLKSIAYRERPDIKALHEKLVSLRIDLASNLSSYLPSINFSGSYGYSGSDIPETKDEWDAGDSYSFTLSLSLPLFSGFNRVNNTIIKKLQIQMAEFELEKKKNQIDIEVEDAYYSLKEAEKMLKLARKNLELAKESSEASRLRYELGEASIIELLSGEEDLLNAEYSYESAVKDYIVSIYRLKKVIGRL</sequence>
<dbReference type="Proteomes" id="UP000885847">
    <property type="component" value="Unassembled WGS sequence"/>
</dbReference>
<gene>
    <name evidence="9" type="ORF">ENF18_01435</name>
</gene>
<evidence type="ECO:0000256" key="6">
    <source>
        <dbReference type="ARBA" id="ARBA00023136"/>
    </source>
</evidence>
<comment type="similarity">
    <text evidence="2">Belongs to the outer membrane factor (OMF) (TC 1.B.17) family.</text>
</comment>
<dbReference type="GO" id="GO:1990281">
    <property type="term" value="C:efflux pump complex"/>
    <property type="evidence" value="ECO:0007669"/>
    <property type="project" value="TreeGrafter"/>
</dbReference>
<feature type="coiled-coil region" evidence="8">
    <location>
        <begin position="297"/>
        <end position="347"/>
    </location>
</feature>
<keyword evidence="4" id="KW-1134">Transmembrane beta strand</keyword>
<keyword evidence="8" id="KW-0175">Coiled coil</keyword>
<reference evidence="9" key="1">
    <citation type="journal article" date="2020" name="mSystems">
        <title>Genome- and Community-Level Interaction Insights into Carbon Utilization and Element Cycling Functions of Hydrothermarchaeota in Hydrothermal Sediment.</title>
        <authorList>
            <person name="Zhou Z."/>
            <person name="Liu Y."/>
            <person name="Xu W."/>
            <person name="Pan J."/>
            <person name="Luo Z.H."/>
            <person name="Li M."/>
        </authorList>
    </citation>
    <scope>NUCLEOTIDE SEQUENCE [LARGE SCALE GENOMIC DNA]</scope>
    <source>
        <strain evidence="9">HyVt-102</strain>
    </source>
</reference>
<evidence type="ECO:0000256" key="7">
    <source>
        <dbReference type="ARBA" id="ARBA00023237"/>
    </source>
</evidence>
<dbReference type="InterPro" id="IPR051906">
    <property type="entry name" value="TolC-like"/>
</dbReference>
<name>A0A7C0VA35_UNCW3</name>
<dbReference type="PANTHER" id="PTHR30026">
    <property type="entry name" value="OUTER MEMBRANE PROTEIN TOLC"/>
    <property type="match status" value="1"/>
</dbReference>
<evidence type="ECO:0000256" key="5">
    <source>
        <dbReference type="ARBA" id="ARBA00022692"/>
    </source>
</evidence>
<evidence type="ECO:0000256" key="4">
    <source>
        <dbReference type="ARBA" id="ARBA00022452"/>
    </source>
</evidence>
<dbReference type="InterPro" id="IPR003423">
    <property type="entry name" value="OMP_efflux"/>
</dbReference>
<dbReference type="GO" id="GO:0015562">
    <property type="term" value="F:efflux transmembrane transporter activity"/>
    <property type="evidence" value="ECO:0007669"/>
    <property type="project" value="InterPro"/>
</dbReference>